<gene>
    <name evidence="1" type="ORF">NITLEN_20312</name>
</gene>
<keyword evidence="2" id="KW-1185">Reference proteome</keyword>
<evidence type="ECO:0000313" key="1">
    <source>
        <dbReference type="EMBL" id="SPP64672.1"/>
    </source>
</evidence>
<organism evidence="1 2">
    <name type="scientific">Nitrospira lenta</name>
    <dbReference type="NCBI Taxonomy" id="1436998"/>
    <lineage>
        <taxon>Bacteria</taxon>
        <taxon>Pseudomonadati</taxon>
        <taxon>Nitrospirota</taxon>
        <taxon>Nitrospiria</taxon>
        <taxon>Nitrospirales</taxon>
        <taxon>Nitrospiraceae</taxon>
        <taxon>Nitrospira</taxon>
    </lineage>
</organism>
<reference evidence="2" key="1">
    <citation type="submission" date="2018-04" db="EMBL/GenBank/DDBJ databases">
        <authorList>
            <person name="Lucker S."/>
            <person name="Sakoula D."/>
        </authorList>
    </citation>
    <scope>NUCLEOTIDE SEQUENCE [LARGE SCALE GENOMIC DNA]</scope>
</reference>
<evidence type="ECO:0000313" key="2">
    <source>
        <dbReference type="Proteomes" id="UP000248168"/>
    </source>
</evidence>
<dbReference type="Proteomes" id="UP000248168">
    <property type="component" value="Unassembled WGS sequence"/>
</dbReference>
<dbReference type="InParanoid" id="A0A330L685"/>
<sequence>MVRSETSIGGINGRGGRCGGVRLGRGAKECFLYEFAQDMTERDMAFLDARRDGRRDDERMIDEGGEFAAGAAGPGHGDQAAFARGRDAFQHVRRIAASADADGDIALLAVGPHLSGEEFVEAVVVGDAGDRGDVRGEGDGRQRRALALVAADEFRRDMRGVRGAAAIAEEQDFTSFAKRRHHQRGDVSDAVGVVARKLLFDGRAIGEGLEDQIFHLPAILGKRSETVNAGPMALCFRRQGR</sequence>
<protein>
    <submittedName>
        <fullName evidence="1">Uncharacterized protein</fullName>
    </submittedName>
</protein>
<proteinExistence type="predicted"/>
<accession>A0A330L685</accession>
<dbReference type="EMBL" id="OUNR01000012">
    <property type="protein sequence ID" value="SPP64672.1"/>
    <property type="molecule type" value="Genomic_DNA"/>
</dbReference>
<name>A0A330L685_9BACT</name>
<dbReference type="AlphaFoldDB" id="A0A330L685"/>